<dbReference type="EMBL" id="LN614827">
    <property type="protein sequence ID" value="CEG58627.1"/>
    <property type="molecule type" value="Genomic_DNA"/>
</dbReference>
<accession>A0A098G825</accession>
<reference evidence="2" key="1">
    <citation type="submission" date="2014-09" db="EMBL/GenBank/DDBJ databases">
        <authorList>
            <person name="Gomez-Valero L."/>
        </authorList>
    </citation>
    <scope>NUCLEOTIDE SEQUENCE [LARGE SCALE GENOMIC DNA]</scope>
    <source>
        <strain evidence="2">ATCC700992</strain>
    </source>
</reference>
<sequence>MLHKKNLEQPFLIVKNNYFLKIALENTLFNITYLLVLCTLSDHVFELQQCNWISTESYTVTSVCWAVKPGIFTYLFTKPRLIKIQYEL</sequence>
<dbReference type="Proteomes" id="UP000032430">
    <property type="component" value="Chromosome I"/>
</dbReference>
<name>A0A098G825_9GAMM</name>
<protein>
    <submittedName>
        <fullName evidence="1">Uncharacterized protein</fullName>
    </submittedName>
</protein>
<evidence type="ECO:0000313" key="2">
    <source>
        <dbReference type="Proteomes" id="UP000032430"/>
    </source>
</evidence>
<organism evidence="1 2">
    <name type="scientific">Legionella fallonii LLAP-10</name>
    <dbReference type="NCBI Taxonomy" id="1212491"/>
    <lineage>
        <taxon>Bacteria</taxon>
        <taxon>Pseudomonadati</taxon>
        <taxon>Pseudomonadota</taxon>
        <taxon>Gammaproteobacteria</taxon>
        <taxon>Legionellales</taxon>
        <taxon>Legionellaceae</taxon>
        <taxon>Legionella</taxon>
    </lineage>
</organism>
<evidence type="ECO:0000313" key="1">
    <source>
        <dbReference type="EMBL" id="CEG58627.1"/>
    </source>
</evidence>
<keyword evidence="2" id="KW-1185">Reference proteome</keyword>
<dbReference type="AlphaFoldDB" id="A0A098G825"/>
<gene>
    <name evidence="1" type="ORF">LFA_3294</name>
</gene>
<dbReference type="KEGG" id="lfa:LFA_3294"/>
<proteinExistence type="predicted"/>
<dbReference type="HOGENOM" id="CLU_2465215_0_0_6"/>